<dbReference type="EMBL" id="BAOQ01000035">
    <property type="protein sequence ID" value="GAC85501.1"/>
    <property type="molecule type" value="Genomic_DNA"/>
</dbReference>
<evidence type="ECO:0000313" key="2">
    <source>
        <dbReference type="EMBL" id="GAC85501.1"/>
    </source>
</evidence>
<keyword evidence="1" id="KW-0472">Membrane</keyword>
<reference evidence="2 3" key="1">
    <citation type="submission" date="2013-02" db="EMBL/GenBank/DDBJ databases">
        <title>Whole genome shotgun sequence of Gordonia paraffinivorans NBRC 108238.</title>
        <authorList>
            <person name="Isaki-Nakamura S."/>
            <person name="Hosoyama A."/>
            <person name="Tsuchikane K."/>
            <person name="Ando Y."/>
            <person name="Baba S."/>
            <person name="Ohji S."/>
            <person name="Hamada M."/>
            <person name="Tamura T."/>
            <person name="Yamazoe A."/>
            <person name="Yamazaki S."/>
            <person name="Fujita N."/>
        </authorList>
    </citation>
    <scope>NUCLEOTIDE SEQUENCE [LARGE SCALE GENOMIC DNA]</scope>
    <source>
        <strain evidence="2 3">NBRC 108238</strain>
    </source>
</reference>
<keyword evidence="1" id="KW-0812">Transmembrane</keyword>
<feature type="non-terminal residue" evidence="2">
    <location>
        <position position="1"/>
    </location>
</feature>
<keyword evidence="3" id="KW-1185">Reference proteome</keyword>
<evidence type="ECO:0008006" key="4">
    <source>
        <dbReference type="Google" id="ProtNLM"/>
    </source>
</evidence>
<name>A0ABQ0IPK8_9ACTN</name>
<proteinExistence type="predicted"/>
<keyword evidence="1" id="KW-1133">Transmembrane helix</keyword>
<evidence type="ECO:0000256" key="1">
    <source>
        <dbReference type="SAM" id="Phobius"/>
    </source>
</evidence>
<comment type="caution">
    <text evidence="2">The sequence shown here is derived from an EMBL/GenBank/DDBJ whole genome shotgun (WGS) entry which is preliminary data.</text>
</comment>
<gene>
    <name evidence="2" type="ORF">GP2_035_00750</name>
</gene>
<feature type="transmembrane region" description="Helical" evidence="1">
    <location>
        <begin position="94"/>
        <end position="113"/>
    </location>
</feature>
<dbReference type="RefSeq" id="WP_006901721.1">
    <property type="nucleotide sequence ID" value="NZ_BAOQ01000035.1"/>
</dbReference>
<organism evidence="2 3">
    <name type="scientific">Gordonia paraffinivorans NBRC 108238</name>
    <dbReference type="NCBI Taxonomy" id="1223543"/>
    <lineage>
        <taxon>Bacteria</taxon>
        <taxon>Bacillati</taxon>
        <taxon>Actinomycetota</taxon>
        <taxon>Actinomycetes</taxon>
        <taxon>Mycobacteriales</taxon>
        <taxon>Gordoniaceae</taxon>
        <taxon>Gordonia</taxon>
    </lineage>
</organism>
<protein>
    <recommendedName>
        <fullName evidence="4">Serine/threonine protein kinase</fullName>
    </recommendedName>
</protein>
<dbReference type="Proteomes" id="UP000035021">
    <property type="component" value="Unassembled WGS sequence"/>
</dbReference>
<sequence length="115" mass="12282">PRRQVAGHDVMLLAHAGRSSASTHPDAPQFNSANQLGVHIHSVEQSAGNQTTPDFTHSRVVVSVAPMGQHHPIEPDFNAATDEKLAAAAHRRQIITYLGVIASLAALLVILLLNM</sequence>
<evidence type="ECO:0000313" key="3">
    <source>
        <dbReference type="Proteomes" id="UP000035021"/>
    </source>
</evidence>
<accession>A0ABQ0IPK8</accession>